<dbReference type="EMBL" id="JBBJBU010000011">
    <property type="protein sequence ID" value="KAK7203563.1"/>
    <property type="molecule type" value="Genomic_DNA"/>
</dbReference>
<reference evidence="4 5" key="1">
    <citation type="submission" date="2024-03" db="EMBL/GenBank/DDBJ databases">
        <title>Genome-scale model development and genomic sequencing of the oleaginous clade Lipomyces.</title>
        <authorList>
            <consortium name="Lawrence Berkeley National Laboratory"/>
            <person name="Czajka J.J."/>
            <person name="Han Y."/>
            <person name="Kim J."/>
            <person name="Mondo S.J."/>
            <person name="Hofstad B.A."/>
            <person name="Robles A."/>
            <person name="Haridas S."/>
            <person name="Riley R."/>
            <person name="LaButti K."/>
            <person name="Pangilinan J."/>
            <person name="Andreopoulos W."/>
            <person name="Lipzen A."/>
            <person name="Yan J."/>
            <person name="Wang M."/>
            <person name="Ng V."/>
            <person name="Grigoriev I.V."/>
            <person name="Spatafora J.W."/>
            <person name="Magnuson J.K."/>
            <person name="Baker S.E."/>
            <person name="Pomraning K.R."/>
        </authorList>
    </citation>
    <scope>NUCLEOTIDE SEQUENCE [LARGE SCALE GENOMIC DNA]</scope>
    <source>
        <strain evidence="4 5">Phaff 52-87</strain>
    </source>
</reference>
<dbReference type="PANTHER" id="PTHR12151:SF5">
    <property type="entry name" value="AT19154P"/>
    <property type="match status" value="1"/>
</dbReference>
<proteinExistence type="inferred from homology"/>
<dbReference type="SUPFAM" id="SSF52833">
    <property type="entry name" value="Thioredoxin-like"/>
    <property type="match status" value="1"/>
</dbReference>
<evidence type="ECO:0000256" key="1">
    <source>
        <dbReference type="ARBA" id="ARBA00010996"/>
    </source>
</evidence>
<evidence type="ECO:0000256" key="2">
    <source>
        <dbReference type="ARBA" id="ARBA00023008"/>
    </source>
</evidence>
<keyword evidence="5" id="KW-1185">Reference proteome</keyword>
<sequence length="196" mass="22372">EEENEIQSHGKALIGGPFKLTDTNGETFTEENLKGKFSLIYFGFTLCPDVCPEELDKMAIIIKELGLLGIPVQPIFITCDPLRDSPAVVKRYLEEFEIPGIVGLTGTHEETEAVCKAYRVYFSTPPEIKPGEDYIVDHSIFFYLMDPEGQFVNVYGRRYDATEATREIAKKILKWRPAAERLPEGFVKPSIWKFWE</sequence>
<evidence type="ECO:0000259" key="3">
    <source>
        <dbReference type="PROSITE" id="PS51352"/>
    </source>
</evidence>
<dbReference type="CDD" id="cd02968">
    <property type="entry name" value="SCO"/>
    <property type="match status" value="1"/>
</dbReference>
<name>A0ABR1F376_9ASCO</name>
<evidence type="ECO:0000313" key="5">
    <source>
        <dbReference type="Proteomes" id="UP001498771"/>
    </source>
</evidence>
<dbReference type="RefSeq" id="XP_064766596.1">
    <property type="nucleotide sequence ID" value="XM_064914733.1"/>
</dbReference>
<feature type="domain" description="Thioredoxin" evidence="3">
    <location>
        <begin position="9"/>
        <end position="174"/>
    </location>
</feature>
<protein>
    <submittedName>
        <fullName evidence="4">Sco1</fullName>
    </submittedName>
</protein>
<dbReference type="PANTHER" id="PTHR12151">
    <property type="entry name" value="ELECTRON TRANSPORT PROTIN SCO1/SENC FAMILY MEMBER"/>
    <property type="match status" value="1"/>
</dbReference>
<feature type="non-terminal residue" evidence="4">
    <location>
        <position position="1"/>
    </location>
</feature>
<keyword evidence="2" id="KW-0186">Copper</keyword>
<accession>A0ABR1F376</accession>
<dbReference type="PROSITE" id="PS51352">
    <property type="entry name" value="THIOREDOXIN_2"/>
    <property type="match status" value="1"/>
</dbReference>
<dbReference type="InterPro" id="IPR013766">
    <property type="entry name" value="Thioredoxin_domain"/>
</dbReference>
<dbReference type="Gene3D" id="3.40.30.10">
    <property type="entry name" value="Glutaredoxin"/>
    <property type="match status" value="1"/>
</dbReference>
<dbReference type="Pfam" id="PF02630">
    <property type="entry name" value="SCO1-SenC"/>
    <property type="match status" value="1"/>
</dbReference>
<dbReference type="GeneID" id="90040245"/>
<comment type="caution">
    <text evidence="4">The sequence shown here is derived from an EMBL/GenBank/DDBJ whole genome shotgun (WGS) entry which is preliminary data.</text>
</comment>
<dbReference type="InterPro" id="IPR003782">
    <property type="entry name" value="SCO1/SenC"/>
</dbReference>
<dbReference type="InterPro" id="IPR036249">
    <property type="entry name" value="Thioredoxin-like_sf"/>
</dbReference>
<evidence type="ECO:0000313" key="4">
    <source>
        <dbReference type="EMBL" id="KAK7203563.1"/>
    </source>
</evidence>
<gene>
    <name evidence="4" type="ORF">BZA70DRAFT_302047</name>
</gene>
<organism evidence="4 5">
    <name type="scientific">Myxozyma melibiosi</name>
    <dbReference type="NCBI Taxonomy" id="54550"/>
    <lineage>
        <taxon>Eukaryota</taxon>
        <taxon>Fungi</taxon>
        <taxon>Dikarya</taxon>
        <taxon>Ascomycota</taxon>
        <taxon>Saccharomycotina</taxon>
        <taxon>Lipomycetes</taxon>
        <taxon>Lipomycetales</taxon>
        <taxon>Lipomycetaceae</taxon>
        <taxon>Myxozyma</taxon>
    </lineage>
</organism>
<comment type="similarity">
    <text evidence="1">Belongs to the SCO1/2 family.</text>
</comment>
<dbReference type="Proteomes" id="UP001498771">
    <property type="component" value="Unassembled WGS sequence"/>
</dbReference>